<name>A0A1Y2FFL6_PROLT</name>
<gene>
    <name evidence="1" type="ORF">BCR37DRAFT_379998</name>
</gene>
<dbReference type="RefSeq" id="XP_040725210.1">
    <property type="nucleotide sequence ID" value="XM_040869398.1"/>
</dbReference>
<sequence length="86" mass="8996">MTSTTMPKDMALPAVPAPLYTQGPIMSAHSPATNKQNTTHDDEDKEADVARLRGGCCICTSIDALCDIVTSIVCCPCKALSGCCCC</sequence>
<protein>
    <submittedName>
        <fullName evidence="1">Uncharacterized protein</fullName>
    </submittedName>
</protein>
<dbReference type="AlphaFoldDB" id="A0A1Y2FFL6"/>
<evidence type="ECO:0000313" key="1">
    <source>
        <dbReference type="EMBL" id="ORY82076.1"/>
    </source>
</evidence>
<evidence type="ECO:0000313" key="2">
    <source>
        <dbReference type="Proteomes" id="UP000193685"/>
    </source>
</evidence>
<keyword evidence="2" id="KW-1185">Reference proteome</keyword>
<dbReference type="EMBL" id="MCFI01000010">
    <property type="protein sequence ID" value="ORY82076.1"/>
    <property type="molecule type" value="Genomic_DNA"/>
</dbReference>
<comment type="caution">
    <text evidence="1">The sequence shown here is derived from an EMBL/GenBank/DDBJ whole genome shotgun (WGS) entry which is preliminary data.</text>
</comment>
<dbReference type="Proteomes" id="UP000193685">
    <property type="component" value="Unassembled WGS sequence"/>
</dbReference>
<proteinExistence type="predicted"/>
<accession>A0A1Y2FFL6</accession>
<reference evidence="1 2" key="1">
    <citation type="submission" date="2016-07" db="EMBL/GenBank/DDBJ databases">
        <title>Pervasive Adenine N6-methylation of Active Genes in Fungi.</title>
        <authorList>
            <consortium name="DOE Joint Genome Institute"/>
            <person name="Mondo S.J."/>
            <person name="Dannebaum R.O."/>
            <person name="Kuo R.C."/>
            <person name="Labutti K."/>
            <person name="Haridas S."/>
            <person name="Kuo A."/>
            <person name="Salamov A."/>
            <person name="Ahrendt S.R."/>
            <person name="Lipzen A."/>
            <person name="Sullivan W."/>
            <person name="Andreopoulos W.B."/>
            <person name="Clum A."/>
            <person name="Lindquist E."/>
            <person name="Daum C."/>
            <person name="Ramamoorthy G.K."/>
            <person name="Gryganskyi A."/>
            <person name="Culley D."/>
            <person name="Magnuson J.K."/>
            <person name="James T.Y."/>
            <person name="O'Malley M.A."/>
            <person name="Stajich J.E."/>
            <person name="Spatafora J.W."/>
            <person name="Visel A."/>
            <person name="Grigoriev I.V."/>
        </authorList>
    </citation>
    <scope>NUCLEOTIDE SEQUENCE [LARGE SCALE GENOMIC DNA]</scope>
    <source>
        <strain evidence="1 2">12-1054</strain>
    </source>
</reference>
<organism evidence="1 2">
    <name type="scientific">Protomyces lactucae-debilis</name>
    <dbReference type="NCBI Taxonomy" id="2754530"/>
    <lineage>
        <taxon>Eukaryota</taxon>
        <taxon>Fungi</taxon>
        <taxon>Dikarya</taxon>
        <taxon>Ascomycota</taxon>
        <taxon>Taphrinomycotina</taxon>
        <taxon>Taphrinomycetes</taxon>
        <taxon>Taphrinales</taxon>
        <taxon>Protomycetaceae</taxon>
        <taxon>Protomyces</taxon>
    </lineage>
</organism>
<dbReference type="GeneID" id="63785997"/>